<dbReference type="GO" id="GO:0003700">
    <property type="term" value="F:DNA-binding transcription factor activity"/>
    <property type="evidence" value="ECO:0007669"/>
    <property type="project" value="TreeGrafter"/>
</dbReference>
<dbReference type="InterPro" id="IPR050109">
    <property type="entry name" value="HTH-type_TetR-like_transc_reg"/>
</dbReference>
<evidence type="ECO:0000256" key="5">
    <source>
        <dbReference type="SAM" id="MobiDB-lite"/>
    </source>
</evidence>
<dbReference type="KEGG" id="aym:YM304_06110"/>
<protein>
    <submittedName>
        <fullName evidence="7">Putative TetR family transcriptional regulator</fullName>
    </submittedName>
</protein>
<evidence type="ECO:0000256" key="4">
    <source>
        <dbReference type="PROSITE-ProRule" id="PRU00335"/>
    </source>
</evidence>
<dbReference type="InterPro" id="IPR036271">
    <property type="entry name" value="Tet_transcr_reg_TetR-rel_C_sf"/>
</dbReference>
<evidence type="ECO:0000256" key="2">
    <source>
        <dbReference type="ARBA" id="ARBA00023125"/>
    </source>
</evidence>
<dbReference type="AlphaFoldDB" id="A0A6C7E6X7"/>
<dbReference type="Gene3D" id="1.10.357.10">
    <property type="entry name" value="Tetracycline Repressor, domain 2"/>
    <property type="match status" value="1"/>
</dbReference>
<dbReference type="InterPro" id="IPR009057">
    <property type="entry name" value="Homeodomain-like_sf"/>
</dbReference>
<dbReference type="PANTHER" id="PTHR30055:SF234">
    <property type="entry name" value="HTH-TYPE TRANSCRIPTIONAL REGULATOR BETI"/>
    <property type="match status" value="1"/>
</dbReference>
<dbReference type="SUPFAM" id="SSF46689">
    <property type="entry name" value="Homeodomain-like"/>
    <property type="match status" value="1"/>
</dbReference>
<keyword evidence="8" id="KW-1185">Reference proteome</keyword>
<dbReference type="InterPro" id="IPR023772">
    <property type="entry name" value="DNA-bd_HTH_TetR-type_CS"/>
</dbReference>
<dbReference type="GO" id="GO:0000976">
    <property type="term" value="F:transcription cis-regulatory region binding"/>
    <property type="evidence" value="ECO:0007669"/>
    <property type="project" value="TreeGrafter"/>
</dbReference>
<organism evidence="7 8">
    <name type="scientific">Ilumatobacter coccineus (strain NBRC 103263 / KCTC 29153 / YM16-304)</name>
    <dbReference type="NCBI Taxonomy" id="1313172"/>
    <lineage>
        <taxon>Bacteria</taxon>
        <taxon>Bacillati</taxon>
        <taxon>Actinomycetota</taxon>
        <taxon>Acidimicrobiia</taxon>
        <taxon>Acidimicrobiales</taxon>
        <taxon>Ilumatobacteraceae</taxon>
        <taxon>Ilumatobacter</taxon>
    </lineage>
</organism>
<dbReference type="PROSITE" id="PS50977">
    <property type="entry name" value="HTH_TETR_2"/>
    <property type="match status" value="1"/>
</dbReference>
<feature type="region of interest" description="Disordered" evidence="5">
    <location>
        <begin position="1"/>
        <end position="36"/>
    </location>
</feature>
<keyword evidence="2 4" id="KW-0238">DNA-binding</keyword>
<feature type="domain" description="HTH tetR-type" evidence="6">
    <location>
        <begin position="35"/>
        <end position="95"/>
    </location>
</feature>
<dbReference type="PANTHER" id="PTHR30055">
    <property type="entry name" value="HTH-TYPE TRANSCRIPTIONAL REGULATOR RUTR"/>
    <property type="match status" value="1"/>
</dbReference>
<name>A0A6C7E6X7_ILUCY</name>
<dbReference type="SUPFAM" id="SSF48498">
    <property type="entry name" value="Tetracyclin repressor-like, C-terminal domain"/>
    <property type="match status" value="1"/>
</dbReference>
<dbReference type="Proteomes" id="UP000011863">
    <property type="component" value="Chromosome"/>
</dbReference>
<reference evidence="7 8" key="1">
    <citation type="journal article" date="2013" name="Int. J. Syst. Evol. Microbiol.">
        <title>Ilumatobacter nonamiense sp. nov. and Ilumatobacter coccineum sp. nov., isolated from seashore sand.</title>
        <authorList>
            <person name="Matsumoto A."/>
            <person name="Kasai H."/>
            <person name="Matsuo Y."/>
            <person name="Shizuri Y."/>
            <person name="Ichikawa N."/>
            <person name="Fujita N."/>
            <person name="Omura S."/>
            <person name="Takahashi Y."/>
        </authorList>
    </citation>
    <scope>NUCLEOTIDE SEQUENCE [LARGE SCALE GENOMIC DNA]</scope>
    <source>
        <strain evidence="8">NBRC 103263 / KCTC 29153 / YM16-304</strain>
    </source>
</reference>
<keyword evidence="1" id="KW-0805">Transcription regulation</keyword>
<dbReference type="RefSeq" id="WP_015440173.1">
    <property type="nucleotide sequence ID" value="NC_020520.1"/>
</dbReference>
<sequence length="226" mass="25410">MTDRRRSPLPETPLPTAPQRRRGRPRKDSRQPGEPEMREAILRSAALHFATRGYDNASLANIAAGANATTGAIYAHFRGKPELLVEVIRETLAFLSYESRDSVADGPASLEGYVRWLLHVDRRTTRQLISEVYTTADRVPKVFEMVKNYAEGETKAVAAMITRWAEEGLCDPPADPLLVAHQFFVEILGLCRIDSFGPELLDDKGWRELVLTRVRQLLGVNPHVHQ</sequence>
<proteinExistence type="predicted"/>
<evidence type="ECO:0000256" key="3">
    <source>
        <dbReference type="ARBA" id="ARBA00023163"/>
    </source>
</evidence>
<evidence type="ECO:0000313" key="8">
    <source>
        <dbReference type="Proteomes" id="UP000011863"/>
    </source>
</evidence>
<dbReference type="Pfam" id="PF00440">
    <property type="entry name" value="TetR_N"/>
    <property type="match status" value="1"/>
</dbReference>
<dbReference type="InterPro" id="IPR001647">
    <property type="entry name" value="HTH_TetR"/>
</dbReference>
<gene>
    <name evidence="7" type="ORF">YM304_06110</name>
</gene>
<evidence type="ECO:0000313" key="7">
    <source>
        <dbReference type="EMBL" id="BAN00925.1"/>
    </source>
</evidence>
<accession>A0A6C7E6X7</accession>
<feature type="DNA-binding region" description="H-T-H motif" evidence="4">
    <location>
        <begin position="58"/>
        <end position="77"/>
    </location>
</feature>
<keyword evidence="3" id="KW-0804">Transcription</keyword>
<feature type="compositionally biased region" description="Basic and acidic residues" evidence="5">
    <location>
        <begin position="26"/>
        <end position="36"/>
    </location>
</feature>
<evidence type="ECO:0000256" key="1">
    <source>
        <dbReference type="ARBA" id="ARBA00023015"/>
    </source>
</evidence>
<dbReference type="EMBL" id="AP012057">
    <property type="protein sequence ID" value="BAN00925.1"/>
    <property type="molecule type" value="Genomic_DNA"/>
</dbReference>
<evidence type="ECO:0000259" key="6">
    <source>
        <dbReference type="PROSITE" id="PS50977"/>
    </source>
</evidence>
<dbReference type="PROSITE" id="PS01081">
    <property type="entry name" value="HTH_TETR_1"/>
    <property type="match status" value="1"/>
</dbReference>
<dbReference type="PRINTS" id="PR00455">
    <property type="entry name" value="HTHTETR"/>
</dbReference>